<proteinExistence type="predicted"/>
<comment type="caution">
    <text evidence="3">The sequence shown here is derived from an EMBL/GenBank/DDBJ whole genome shotgun (WGS) entry which is preliminary data.</text>
</comment>
<evidence type="ECO:0000313" key="4">
    <source>
        <dbReference type="Proteomes" id="UP001362999"/>
    </source>
</evidence>
<dbReference type="EMBL" id="JAWWNJ010000235">
    <property type="protein sequence ID" value="KAK6969070.1"/>
    <property type="molecule type" value="Genomic_DNA"/>
</dbReference>
<reference evidence="3 4" key="1">
    <citation type="journal article" date="2024" name="J Genomics">
        <title>Draft genome sequencing and assembly of Favolaschia claudopus CIRM-BRFM 2984 isolated from oak limbs.</title>
        <authorList>
            <person name="Navarro D."/>
            <person name="Drula E."/>
            <person name="Chaduli D."/>
            <person name="Cazenave R."/>
            <person name="Ahrendt S."/>
            <person name="Wang J."/>
            <person name="Lipzen A."/>
            <person name="Daum C."/>
            <person name="Barry K."/>
            <person name="Grigoriev I.V."/>
            <person name="Favel A."/>
            <person name="Rosso M.N."/>
            <person name="Martin F."/>
        </authorList>
    </citation>
    <scope>NUCLEOTIDE SEQUENCE [LARGE SCALE GENOMIC DNA]</scope>
    <source>
        <strain evidence="3 4">CIRM-BRFM 2984</strain>
    </source>
</reference>
<evidence type="ECO:0000313" key="3">
    <source>
        <dbReference type="EMBL" id="KAK7040407.1"/>
    </source>
</evidence>
<dbReference type="Proteomes" id="UP001362999">
    <property type="component" value="Unassembled WGS sequence"/>
</dbReference>
<sequence length="333" mass="36126">MNAANLLRTSTNAARASFGLVDLADEDAASARLARHTLLQGASTVDELISMIPDDYRGVLTEPLKAIGRTAEKLASTRATLLKWEQHRAAGTFPSFVRNSAPQIQFTKDYGSSQAAIDASSALMKLHHDYMHQALSSGIDAKTAEVTALEQSISPQALLNTLSPLITTHYQSIKERSKLPKFIEGGEPGEVQFDGWIDNVAAKIVGLNVYEDCVVYGFRVVSITEAQIAKVELKFHKKKVLHQSADVEMADATQPGPSIQSLVDKAVSDRFKPWERKARAKYGKPDGKKTSSPKPAKPSNTGPRTQQRSKPNPKGKNAKAGGNPQKGKGKARK</sequence>
<protein>
    <submittedName>
        <fullName evidence="3">Uncharacterized protein</fullName>
    </submittedName>
</protein>
<name>A0AAW0CND6_9AGAR</name>
<evidence type="ECO:0000313" key="2">
    <source>
        <dbReference type="EMBL" id="KAK6969070.1"/>
    </source>
</evidence>
<organism evidence="3 4">
    <name type="scientific">Favolaschia claudopus</name>
    <dbReference type="NCBI Taxonomy" id="2862362"/>
    <lineage>
        <taxon>Eukaryota</taxon>
        <taxon>Fungi</taxon>
        <taxon>Dikarya</taxon>
        <taxon>Basidiomycota</taxon>
        <taxon>Agaricomycotina</taxon>
        <taxon>Agaricomycetes</taxon>
        <taxon>Agaricomycetidae</taxon>
        <taxon>Agaricales</taxon>
        <taxon>Marasmiineae</taxon>
        <taxon>Mycenaceae</taxon>
        <taxon>Favolaschia</taxon>
    </lineage>
</organism>
<evidence type="ECO:0000256" key="1">
    <source>
        <dbReference type="SAM" id="MobiDB-lite"/>
    </source>
</evidence>
<dbReference type="AlphaFoldDB" id="A0AAW0CND6"/>
<feature type="compositionally biased region" description="Basic and acidic residues" evidence="1">
    <location>
        <begin position="273"/>
        <end position="289"/>
    </location>
</feature>
<gene>
    <name evidence="3" type="ORF">R3P38DRAFT_3348861</name>
    <name evidence="2" type="ORF">R3P38DRAFT_3380458</name>
</gene>
<accession>A0AAW0CND6</accession>
<keyword evidence="4" id="KW-1185">Reference proteome</keyword>
<feature type="compositionally biased region" description="Polar residues" evidence="1">
    <location>
        <begin position="300"/>
        <end position="310"/>
    </location>
</feature>
<dbReference type="EMBL" id="JAWWNJ010000015">
    <property type="protein sequence ID" value="KAK7040407.1"/>
    <property type="molecule type" value="Genomic_DNA"/>
</dbReference>
<feature type="region of interest" description="Disordered" evidence="1">
    <location>
        <begin position="273"/>
        <end position="333"/>
    </location>
</feature>
<feature type="compositionally biased region" description="Low complexity" evidence="1">
    <location>
        <begin position="290"/>
        <end position="299"/>
    </location>
</feature>